<proteinExistence type="predicted"/>
<dbReference type="AlphaFoldDB" id="A0A953M1T6"/>
<evidence type="ECO:0000313" key="2">
    <source>
        <dbReference type="EMBL" id="MBZ0157215.1"/>
    </source>
</evidence>
<dbReference type="EMBL" id="JAIOIV010000108">
    <property type="protein sequence ID" value="MBZ0157215.1"/>
    <property type="molecule type" value="Genomic_DNA"/>
</dbReference>
<feature type="coiled-coil region" evidence="1">
    <location>
        <begin position="7"/>
        <end position="49"/>
    </location>
</feature>
<name>A0A953M1T6_9BACT</name>
<gene>
    <name evidence="2" type="ORF">K8I29_13520</name>
</gene>
<evidence type="ECO:0000256" key="1">
    <source>
        <dbReference type="SAM" id="Coils"/>
    </source>
</evidence>
<keyword evidence="1" id="KW-0175">Coiled coil</keyword>
<sequence>MSARKEVQRLEQEYSKMTDRIAAEKKRLFQEKDRELRELEKRLKLKVEREMIAQAAWRME</sequence>
<protein>
    <submittedName>
        <fullName evidence="2">Uncharacterized protein</fullName>
    </submittedName>
</protein>
<organism evidence="2 3">
    <name type="scientific">Candidatus Nitrobium versatile</name>
    <dbReference type="NCBI Taxonomy" id="2884831"/>
    <lineage>
        <taxon>Bacteria</taxon>
        <taxon>Pseudomonadati</taxon>
        <taxon>Nitrospirota</taxon>
        <taxon>Nitrospiria</taxon>
        <taxon>Nitrospirales</taxon>
        <taxon>Nitrospiraceae</taxon>
        <taxon>Candidatus Nitrobium</taxon>
    </lineage>
</organism>
<reference evidence="2" key="1">
    <citation type="journal article" date="2021" name="bioRxiv">
        <title>Unraveling nitrogen, sulfur and carbon metabolic pathways and microbial community transcriptional responses to substrate deprivation and toxicity stresses in a bioreactor mimicking anoxic brackish coastal sediment conditions.</title>
        <authorList>
            <person name="Martins P.D."/>
            <person name="Echeveste M.J."/>
            <person name="Arshad A."/>
            <person name="Kurth J."/>
            <person name="Ouboter H."/>
            <person name="Jetten M.S.M."/>
            <person name="Welte C.U."/>
        </authorList>
    </citation>
    <scope>NUCLEOTIDE SEQUENCE</scope>
    <source>
        <strain evidence="2">MAG_39</strain>
    </source>
</reference>
<evidence type="ECO:0000313" key="3">
    <source>
        <dbReference type="Proteomes" id="UP000705867"/>
    </source>
</evidence>
<reference evidence="2" key="2">
    <citation type="submission" date="2021-08" db="EMBL/GenBank/DDBJ databases">
        <authorList>
            <person name="Dalcin Martins P."/>
        </authorList>
    </citation>
    <scope>NUCLEOTIDE SEQUENCE</scope>
    <source>
        <strain evidence="2">MAG_39</strain>
    </source>
</reference>
<dbReference type="Proteomes" id="UP000705867">
    <property type="component" value="Unassembled WGS sequence"/>
</dbReference>
<accession>A0A953M1T6</accession>
<comment type="caution">
    <text evidence="2">The sequence shown here is derived from an EMBL/GenBank/DDBJ whole genome shotgun (WGS) entry which is preliminary data.</text>
</comment>